<dbReference type="PATRIC" id="fig|760154.4.peg.1256"/>
<dbReference type="AlphaFoldDB" id="I3XX72"/>
<dbReference type="HOGENOM" id="CLU_070537_0_0_7"/>
<dbReference type="Pfam" id="PF13155">
    <property type="entry name" value="Toprim_2"/>
    <property type="match status" value="1"/>
</dbReference>
<dbReference type="OrthoDB" id="8536512at2"/>
<keyword evidence="2" id="KW-1185">Reference proteome</keyword>
<dbReference type="eggNOG" id="COG0358">
    <property type="taxonomic scope" value="Bacteria"/>
</dbReference>
<organism evidence="1 2">
    <name type="scientific">Sulfurospirillum barnesii (strain ATCC 700032 / DSM 10660 / SES-3)</name>
    <dbReference type="NCBI Taxonomy" id="760154"/>
    <lineage>
        <taxon>Bacteria</taxon>
        <taxon>Pseudomonadati</taxon>
        <taxon>Campylobacterota</taxon>
        <taxon>Epsilonproteobacteria</taxon>
        <taxon>Campylobacterales</taxon>
        <taxon>Sulfurospirillaceae</taxon>
        <taxon>Sulfurospirillum</taxon>
    </lineage>
</organism>
<reference evidence="1 2" key="1">
    <citation type="submission" date="2012-06" db="EMBL/GenBank/DDBJ databases">
        <title>Complete sequence of Sulfurospirillum barnesii SES-3.</title>
        <authorList>
            <consortium name="US DOE Joint Genome Institute"/>
            <person name="Lucas S."/>
            <person name="Han J."/>
            <person name="Lapidus A."/>
            <person name="Cheng J.-F."/>
            <person name="Goodwin L."/>
            <person name="Pitluck S."/>
            <person name="Peters L."/>
            <person name="Ovchinnikova G."/>
            <person name="Lu M."/>
            <person name="Detter J.C."/>
            <person name="Han C."/>
            <person name="Tapia R."/>
            <person name="Land M."/>
            <person name="Hauser L."/>
            <person name="Kyrpides N."/>
            <person name="Ivanova N."/>
            <person name="Pagani I."/>
            <person name="Stolz J."/>
            <person name="Arkin A."/>
            <person name="Dehal P."/>
            <person name="Oremland R."/>
            <person name="Saltikov C."/>
            <person name="Basu P."/>
            <person name="Hollibaugh J."/>
            <person name="Newman D."/>
            <person name="Stolyar S."/>
            <person name="Hazen T."/>
            <person name="Woyke T."/>
        </authorList>
    </citation>
    <scope>NUCLEOTIDE SEQUENCE [LARGE SCALE GENOMIC DNA]</scope>
    <source>
        <strain evidence="2">ATCC 700032 / DSM 10660 / SES-3</strain>
    </source>
</reference>
<evidence type="ECO:0000313" key="1">
    <source>
        <dbReference type="EMBL" id="AFL68546.1"/>
    </source>
</evidence>
<evidence type="ECO:0000313" key="2">
    <source>
        <dbReference type="Proteomes" id="UP000006176"/>
    </source>
</evidence>
<evidence type="ECO:0008006" key="3">
    <source>
        <dbReference type="Google" id="ProtNLM"/>
    </source>
</evidence>
<sequence length="329" mass="37529">MLLTQEQIKAIYDEAKGQLHKADPLPILQALNLNVIQVNPASYKLTLRNENHASAFISFKNNRWIFKDFGSGENGTIENIVMLVNRINYKDALTYCLSTLNQHEPIIQNSSTYPNLLQATYVYKSKVIRVSEPLAPSILTYLKSRNIIKVPPEFKAIEGVYYNKNNEPKKVFGVGILNDSEGGDIHFLKQVGSLKTMNLGAKDISFFKRENTSKIAIFESKMDYAAAYQSLDFIDVNVLVANSTSNIHKVLKLLQESSYNIITIFQQNDPQGRNFAHEIVKQANIKSFMYVQYNDDEEGLDVNDLLIKSTNIQERVTSHVYRRKSQHKK</sequence>
<dbReference type="STRING" id="760154.Sulba_1252"/>
<dbReference type="EMBL" id="CP003333">
    <property type="protein sequence ID" value="AFL68546.1"/>
    <property type="molecule type" value="Genomic_DNA"/>
</dbReference>
<name>I3XX72_SULBS</name>
<dbReference type="SUPFAM" id="SSF57783">
    <property type="entry name" value="Zinc beta-ribbon"/>
    <property type="match status" value="1"/>
</dbReference>
<dbReference type="Proteomes" id="UP000006176">
    <property type="component" value="Chromosome"/>
</dbReference>
<dbReference type="Gene3D" id="3.40.1360.10">
    <property type="match status" value="1"/>
</dbReference>
<gene>
    <name evidence="1" type="ordered locus">Sulba_1252</name>
</gene>
<proteinExistence type="predicted"/>
<dbReference type="KEGG" id="sba:Sulba_1252"/>
<dbReference type="RefSeq" id="WP_014769425.1">
    <property type="nucleotide sequence ID" value="NC_018002.1"/>
</dbReference>
<accession>I3XX72</accession>
<protein>
    <recommendedName>
        <fullName evidence="3">Toprim domain-containing protein</fullName>
    </recommendedName>
</protein>